<proteinExistence type="predicted"/>
<dbReference type="InterPro" id="IPR050955">
    <property type="entry name" value="Plant_Biomass_Hydrol_Est"/>
</dbReference>
<gene>
    <name evidence="6" type="ORF">ACHKAR_02130</name>
</gene>
<evidence type="ECO:0000259" key="5">
    <source>
        <dbReference type="PROSITE" id="PS50853"/>
    </source>
</evidence>
<feature type="domain" description="Fibronectin type-III" evidence="5">
    <location>
        <begin position="422"/>
        <end position="511"/>
    </location>
</feature>
<keyword evidence="7" id="KW-1185">Reference proteome</keyword>
<dbReference type="Pfam" id="PF18962">
    <property type="entry name" value="Por_Secre_tail"/>
    <property type="match status" value="1"/>
</dbReference>
<feature type="region of interest" description="Disordered" evidence="3">
    <location>
        <begin position="404"/>
        <end position="426"/>
    </location>
</feature>
<evidence type="ECO:0000256" key="4">
    <source>
        <dbReference type="SAM" id="SignalP"/>
    </source>
</evidence>
<dbReference type="Pfam" id="PF10503">
    <property type="entry name" value="Esterase_PHB"/>
    <property type="match status" value="1"/>
</dbReference>
<feature type="signal peptide" evidence="4">
    <location>
        <begin position="1"/>
        <end position="21"/>
    </location>
</feature>
<dbReference type="PROSITE" id="PS50853">
    <property type="entry name" value="FN3"/>
    <property type="match status" value="2"/>
</dbReference>
<keyword evidence="2" id="KW-0378">Hydrolase</keyword>
<dbReference type="SMART" id="SM00060">
    <property type="entry name" value="FN3"/>
    <property type="match status" value="2"/>
</dbReference>
<dbReference type="EMBL" id="JBIPKE010000010">
    <property type="protein sequence ID" value="MFH6982213.1"/>
    <property type="molecule type" value="Genomic_DNA"/>
</dbReference>
<name>A0ABW7N3P7_9BACT</name>
<dbReference type="InterPro" id="IPR010126">
    <property type="entry name" value="Esterase_phb"/>
</dbReference>
<dbReference type="InterPro" id="IPR013783">
    <property type="entry name" value="Ig-like_fold"/>
</dbReference>
<sequence>MKKLFLSIMMGVFFLSAQSQLSLVSNFGSNPGNLSMYRYTPANMPANAPLVLVLHGCTQSASTYASESDWNSLADTYKFHLIYAEQKSGNNSSKCFNWFETGDINRGSGEAASLKNMTDYMKNNYSIDNSRVFVTGFSAGGAMTTVMLAAYPDVFSAGAVMSGLPYKVATSSNSAFQAMYGNVNQTPTQLGNSVRNASSHTGPWPTVGVFHGTSDYTVYYMNQNEIMEQWTNVHGTDQTADAENGAFQGNSVVSRKEYRDGSGNPVVVTYSLSGMGHAIAIDPGSGETQGGNTGSYASDVNFFSSYWSAEFFGITGAPPVSLSPPTNVSATAVSSSQINLSWTDNESTESAYLVKRSSSSGGTYSTIATLAPNTTSYSNTALAASTTYYYKIVVQDANSNTASSGIVSATTSSGGSSNPPAAPSGLATTSITTSSIGLSWQDNSSDENNFVVERSTNGSSYSVIATLSANSTSYSNTGLTPSSTYYYRVKAQNSYGSSGYTSAVSATTSGTATVVTIEQLTGTGIFTYGNAHHMGQSFTAIADGQIIEIEANLVYAISGSTLKIFSGNTTTGTPIYQQSGVSKGSGWQTITLSQPVSVSNNSVYTFQLTNASIKYAYSNVYSGGNLWYDDISYSPFDVGFIVSISTGSSSRLAAEGITPESNQVGFRVFPNPASELLHVTSDLDDLPGVIEIYSLSGKVIYQKAMAGKIDERIHLSEWTPGIYTVVLQTGHQRLTHKLIIH</sequence>
<dbReference type="Gene3D" id="3.40.50.1820">
    <property type="entry name" value="alpha/beta hydrolase"/>
    <property type="match status" value="1"/>
</dbReference>
<dbReference type="InterPro" id="IPR029058">
    <property type="entry name" value="AB_hydrolase_fold"/>
</dbReference>
<evidence type="ECO:0000256" key="2">
    <source>
        <dbReference type="ARBA" id="ARBA00022801"/>
    </source>
</evidence>
<dbReference type="PANTHER" id="PTHR43037:SF1">
    <property type="entry name" value="BLL1128 PROTEIN"/>
    <property type="match status" value="1"/>
</dbReference>
<evidence type="ECO:0000256" key="3">
    <source>
        <dbReference type="SAM" id="MobiDB-lite"/>
    </source>
</evidence>
<protein>
    <submittedName>
        <fullName evidence="6">PHB depolymerase family esterase</fullName>
    </submittedName>
</protein>
<dbReference type="Gene3D" id="2.60.40.10">
    <property type="entry name" value="Immunoglobulins"/>
    <property type="match status" value="2"/>
</dbReference>
<dbReference type="NCBIfam" id="TIGR04183">
    <property type="entry name" value="Por_Secre_tail"/>
    <property type="match status" value="1"/>
</dbReference>
<dbReference type="RefSeq" id="WP_395415972.1">
    <property type="nucleotide sequence ID" value="NZ_JBIPKE010000010.1"/>
</dbReference>
<reference evidence="6 7" key="1">
    <citation type="journal article" date="2013" name="Int. J. Syst. Evol. Microbiol.">
        <title>Marinoscillum luteum sp. nov., isolated from marine sediment.</title>
        <authorList>
            <person name="Cha I.T."/>
            <person name="Park S.J."/>
            <person name="Kim S.J."/>
            <person name="Kim J.G."/>
            <person name="Jung M.Y."/>
            <person name="Shin K.S."/>
            <person name="Kwon K.K."/>
            <person name="Yang S.H."/>
            <person name="Seo Y.S."/>
            <person name="Rhee S.K."/>
        </authorList>
    </citation>
    <scope>NUCLEOTIDE SEQUENCE [LARGE SCALE GENOMIC DNA]</scope>
    <source>
        <strain evidence="6 7">KCTC 23939</strain>
    </source>
</reference>
<evidence type="ECO:0000313" key="7">
    <source>
        <dbReference type="Proteomes" id="UP001610063"/>
    </source>
</evidence>
<dbReference type="SUPFAM" id="SSF49265">
    <property type="entry name" value="Fibronectin type III"/>
    <property type="match status" value="1"/>
</dbReference>
<feature type="domain" description="Fibronectin type-III" evidence="5">
    <location>
        <begin position="324"/>
        <end position="414"/>
    </location>
</feature>
<dbReference type="NCBIfam" id="TIGR01840">
    <property type="entry name" value="esterase_phb"/>
    <property type="match status" value="1"/>
</dbReference>
<evidence type="ECO:0000313" key="6">
    <source>
        <dbReference type="EMBL" id="MFH6982213.1"/>
    </source>
</evidence>
<dbReference type="InterPro" id="IPR036116">
    <property type="entry name" value="FN3_sf"/>
</dbReference>
<comment type="caution">
    <text evidence="6">The sequence shown here is derived from an EMBL/GenBank/DDBJ whole genome shotgun (WGS) entry which is preliminary data.</text>
</comment>
<accession>A0ABW7N3P7</accession>
<dbReference type="InterPro" id="IPR026444">
    <property type="entry name" value="Secre_tail"/>
</dbReference>
<dbReference type="InterPro" id="IPR003961">
    <property type="entry name" value="FN3_dom"/>
</dbReference>
<dbReference type="CDD" id="cd00063">
    <property type="entry name" value="FN3"/>
    <property type="match status" value="2"/>
</dbReference>
<feature type="chain" id="PRO_5045656041" evidence="4">
    <location>
        <begin position="22"/>
        <end position="741"/>
    </location>
</feature>
<dbReference type="SUPFAM" id="SSF53474">
    <property type="entry name" value="alpha/beta-Hydrolases"/>
    <property type="match status" value="2"/>
</dbReference>
<dbReference type="Pfam" id="PF00041">
    <property type="entry name" value="fn3"/>
    <property type="match status" value="2"/>
</dbReference>
<keyword evidence="1 4" id="KW-0732">Signal</keyword>
<dbReference type="PANTHER" id="PTHR43037">
    <property type="entry name" value="UNNAMED PRODUCT-RELATED"/>
    <property type="match status" value="1"/>
</dbReference>
<evidence type="ECO:0000256" key="1">
    <source>
        <dbReference type="ARBA" id="ARBA00022729"/>
    </source>
</evidence>
<dbReference type="Proteomes" id="UP001610063">
    <property type="component" value="Unassembled WGS sequence"/>
</dbReference>
<organism evidence="6 7">
    <name type="scientific">Marinoscillum luteum</name>
    <dbReference type="NCBI Taxonomy" id="861051"/>
    <lineage>
        <taxon>Bacteria</taxon>
        <taxon>Pseudomonadati</taxon>
        <taxon>Bacteroidota</taxon>
        <taxon>Cytophagia</taxon>
        <taxon>Cytophagales</taxon>
        <taxon>Reichenbachiellaceae</taxon>
        <taxon>Marinoscillum</taxon>
    </lineage>
</organism>